<sequence>MTKKMGVFAVTGMMAAMMATGVLAEDLTKEDVSGLWYITTMEIEGMTMSPADMGLEATLEFGDDDAWEMTMSGEDPEQGTWELAGEEIIMHSDTASDVKMAIDEEGMLIGDIDSTIMTFSREKPEATDWASIIGNPVTDEVELSDFAGTWKIIAVEMDEMVMSSDTWGIEATLVVKEDGTASLELKDQFNDSEPTKTELKGTLEDQTLKLELIDDSESHFGLFLSPDNLSLNLQDTGLLKNIDYIDSEEEGAEPEPNSIVYFEKAE</sequence>
<dbReference type="EMBL" id="JACRSZ010000012">
    <property type="protein sequence ID" value="MBC8573762.1"/>
    <property type="molecule type" value="Genomic_DNA"/>
</dbReference>
<protein>
    <recommendedName>
        <fullName evidence="4">Lipocalin-like domain-containing protein</fullName>
    </recommendedName>
</protein>
<keyword evidence="3" id="KW-1185">Reference proteome</keyword>
<organism evidence="2 3">
    <name type="scientific">Jingyaoa shaoxingensis</name>
    <dbReference type="NCBI Taxonomy" id="2763671"/>
    <lineage>
        <taxon>Bacteria</taxon>
        <taxon>Bacillati</taxon>
        <taxon>Bacillota</taxon>
        <taxon>Clostridia</taxon>
        <taxon>Lachnospirales</taxon>
        <taxon>Lachnospiraceae</taxon>
        <taxon>Jingyaoa</taxon>
    </lineage>
</organism>
<gene>
    <name evidence="2" type="ORF">H8716_11810</name>
</gene>
<evidence type="ECO:0008006" key="4">
    <source>
        <dbReference type="Google" id="ProtNLM"/>
    </source>
</evidence>
<proteinExistence type="predicted"/>
<keyword evidence="1" id="KW-0732">Signal</keyword>
<evidence type="ECO:0000256" key="1">
    <source>
        <dbReference type="SAM" id="SignalP"/>
    </source>
</evidence>
<evidence type="ECO:0000313" key="2">
    <source>
        <dbReference type="EMBL" id="MBC8573762.1"/>
    </source>
</evidence>
<reference evidence="2 3" key="1">
    <citation type="submission" date="2020-08" db="EMBL/GenBank/DDBJ databases">
        <title>Genome public.</title>
        <authorList>
            <person name="Liu C."/>
            <person name="Sun Q."/>
        </authorList>
    </citation>
    <scope>NUCLEOTIDE SEQUENCE [LARGE SCALE GENOMIC DNA]</scope>
    <source>
        <strain evidence="2 3">NSJ-46</strain>
    </source>
</reference>
<comment type="caution">
    <text evidence="2">The sequence shown here is derived from an EMBL/GenBank/DDBJ whole genome shotgun (WGS) entry which is preliminary data.</text>
</comment>
<dbReference type="Proteomes" id="UP000657421">
    <property type="component" value="Unassembled WGS sequence"/>
</dbReference>
<name>A0ABR7ND48_9FIRM</name>
<feature type="chain" id="PRO_5045675481" description="Lipocalin-like domain-containing protein" evidence="1">
    <location>
        <begin position="25"/>
        <end position="266"/>
    </location>
</feature>
<accession>A0ABR7ND48</accession>
<feature type="signal peptide" evidence="1">
    <location>
        <begin position="1"/>
        <end position="24"/>
    </location>
</feature>
<dbReference type="RefSeq" id="WP_249309057.1">
    <property type="nucleotide sequence ID" value="NZ_JACRSZ010000012.1"/>
</dbReference>
<evidence type="ECO:0000313" key="3">
    <source>
        <dbReference type="Proteomes" id="UP000657421"/>
    </source>
</evidence>